<keyword evidence="1" id="KW-0789">Thiol protease inhibitor</keyword>
<dbReference type="SMR" id="A0A816MJZ5"/>
<dbReference type="InterPro" id="IPR027214">
    <property type="entry name" value="Cystatin"/>
</dbReference>
<reference evidence="3" key="1">
    <citation type="submission" date="2021-01" db="EMBL/GenBank/DDBJ databases">
        <authorList>
            <consortium name="Genoscope - CEA"/>
            <person name="William W."/>
        </authorList>
    </citation>
    <scope>NUCLEOTIDE SEQUENCE</scope>
</reference>
<organism evidence="3">
    <name type="scientific">Brassica napus</name>
    <name type="common">Rape</name>
    <dbReference type="NCBI Taxonomy" id="3708"/>
    <lineage>
        <taxon>Eukaryota</taxon>
        <taxon>Viridiplantae</taxon>
        <taxon>Streptophyta</taxon>
        <taxon>Embryophyta</taxon>
        <taxon>Tracheophyta</taxon>
        <taxon>Spermatophyta</taxon>
        <taxon>Magnoliopsida</taxon>
        <taxon>eudicotyledons</taxon>
        <taxon>Gunneridae</taxon>
        <taxon>Pentapetalae</taxon>
        <taxon>rosids</taxon>
        <taxon>malvids</taxon>
        <taxon>Brassicales</taxon>
        <taxon>Brassicaceae</taxon>
        <taxon>Brassiceae</taxon>
        <taxon>Brassica</taxon>
    </lineage>
</organism>
<dbReference type="PANTHER" id="PTHR11413:SF110">
    <property type="entry name" value="CYSTEINE PROTEINASE INHIBITOR 6"/>
    <property type="match status" value="1"/>
</dbReference>
<dbReference type="Gene3D" id="3.10.450.10">
    <property type="match status" value="1"/>
</dbReference>
<dbReference type="PANTHER" id="PTHR11413">
    <property type="entry name" value="CYSTATIN FAMILY MEMBER"/>
    <property type="match status" value="1"/>
</dbReference>
<feature type="transmembrane region" description="Helical" evidence="2">
    <location>
        <begin position="96"/>
        <end position="115"/>
    </location>
</feature>
<protein>
    <recommendedName>
        <fullName evidence="1">Cysteine proteinase inhibitor</fullName>
    </recommendedName>
</protein>
<dbReference type="AlphaFoldDB" id="A0A816MJZ5"/>
<keyword evidence="2" id="KW-0472">Membrane</keyword>
<keyword evidence="1" id="KW-0646">Protease inhibitor</keyword>
<evidence type="ECO:0000256" key="2">
    <source>
        <dbReference type="SAM" id="Phobius"/>
    </source>
</evidence>
<dbReference type="SUPFAM" id="SSF54403">
    <property type="entry name" value="Cystatin/monellin"/>
    <property type="match status" value="1"/>
</dbReference>
<keyword evidence="2" id="KW-0812">Transmembrane</keyword>
<name>A0A816MJZ5_BRANA</name>
<evidence type="ECO:0000313" key="3">
    <source>
        <dbReference type="EMBL" id="CAF1984799.1"/>
    </source>
</evidence>
<dbReference type="Proteomes" id="UP001295469">
    <property type="component" value="Chromosome C07"/>
</dbReference>
<dbReference type="EMBL" id="HG994371">
    <property type="protein sequence ID" value="CAF1984799.1"/>
    <property type="molecule type" value="Genomic_DNA"/>
</dbReference>
<proteinExistence type="inferred from homology"/>
<feature type="transmembrane region" description="Helical" evidence="2">
    <location>
        <begin position="52"/>
        <end position="80"/>
    </location>
</feature>
<dbReference type="InterPro" id="IPR046350">
    <property type="entry name" value="Cystatin_sf"/>
</dbReference>
<comment type="similarity">
    <text evidence="1">Belongs to the cystatin family. Phytocystatin subfamily.</text>
</comment>
<evidence type="ECO:0000256" key="1">
    <source>
        <dbReference type="RuleBase" id="RU362130"/>
    </source>
</evidence>
<sequence>MFQATLMQASVNVSRLATYMPYLQAGSMYSITSFDSVFDFGLIRGLLSRSRFGYAILLSRSFLCTFVCVVPIMCIFSLVAEFVNVLRTKTKPCFDVFFLLLGSCLLPCMLLLVLMRDQILSIIFLKFEGWSMYLHLEVASLDFGKRWQAQGYGQDKLTLMQATTSEYLQHLSKAGSMYSVTGFEAKEEVVAGTMHHLSLEIIEAGKELYEEKLWVKPWLNFNELQELKLAITMHLAGGKFQEMVKKCNMFPDHAVYFFSQ</sequence>
<accession>A0A816MJZ5</accession>
<dbReference type="GO" id="GO:0004869">
    <property type="term" value="F:cysteine-type endopeptidase inhibitor activity"/>
    <property type="evidence" value="ECO:0007669"/>
    <property type="project" value="UniProtKB-KW"/>
</dbReference>
<gene>
    <name evidence="3" type="ORF">DARMORV10_C07P24550.1</name>
</gene>
<keyword evidence="2" id="KW-1133">Transmembrane helix</keyword>